<proteinExistence type="predicted"/>
<accession>A0ABU2FW88</accession>
<name>A0ABU2FW88_9EURY</name>
<organism evidence="1 2">
    <name type="scientific">Haloarcula onubensis</name>
    <dbReference type="NCBI Taxonomy" id="2950539"/>
    <lineage>
        <taxon>Archaea</taxon>
        <taxon>Methanobacteriati</taxon>
        <taxon>Methanobacteriota</taxon>
        <taxon>Stenosarchaea group</taxon>
        <taxon>Halobacteria</taxon>
        <taxon>Halobacteriales</taxon>
        <taxon>Haloarculaceae</taxon>
        <taxon>Haloarcula</taxon>
    </lineage>
</organism>
<comment type="caution">
    <text evidence="1">The sequence shown here is derived from an EMBL/GenBank/DDBJ whole genome shotgun (WGS) entry which is preliminary data.</text>
</comment>
<evidence type="ECO:0000313" key="1">
    <source>
        <dbReference type="EMBL" id="MDS0284501.1"/>
    </source>
</evidence>
<evidence type="ECO:0000313" key="2">
    <source>
        <dbReference type="Proteomes" id="UP001268864"/>
    </source>
</evidence>
<dbReference type="RefSeq" id="WP_310902165.1">
    <property type="nucleotide sequence ID" value="NZ_JAMQOS010000008.1"/>
</dbReference>
<dbReference type="EMBL" id="JAMQOS010000008">
    <property type="protein sequence ID" value="MDS0284501.1"/>
    <property type="molecule type" value="Genomic_DNA"/>
</dbReference>
<keyword evidence="2" id="KW-1185">Reference proteome</keyword>
<sequence>MGELDSAVPDGSDATVDGEFVQTIEAVDEGDFLVLNDDCRTWEVTAVVDRVIEDPVNDRRSKRVLCLVSTYATFGMELVEYPDCH</sequence>
<gene>
    <name evidence="1" type="ORF">NDI86_20605</name>
</gene>
<protein>
    <submittedName>
        <fullName evidence="1">Uncharacterized protein</fullName>
    </submittedName>
</protein>
<dbReference type="Proteomes" id="UP001268864">
    <property type="component" value="Unassembled WGS sequence"/>
</dbReference>
<reference evidence="1 2" key="1">
    <citation type="submission" date="2022-06" db="EMBL/GenBank/DDBJ databases">
        <title>Halomicroarcula sp. a new haloarchaeum isolate from saline soil.</title>
        <authorList>
            <person name="Strakova D."/>
            <person name="Galisteo C."/>
            <person name="Sanchez-Porro C."/>
            <person name="Ventosa A."/>
        </authorList>
    </citation>
    <scope>NUCLEOTIDE SEQUENCE [LARGE SCALE GENOMIC DNA]</scope>
    <source>
        <strain evidence="1 2">S3CR25-11</strain>
    </source>
</reference>